<organism evidence="2 3">
    <name type="scientific">Austropuccinia psidii MF-1</name>
    <dbReference type="NCBI Taxonomy" id="1389203"/>
    <lineage>
        <taxon>Eukaryota</taxon>
        <taxon>Fungi</taxon>
        <taxon>Dikarya</taxon>
        <taxon>Basidiomycota</taxon>
        <taxon>Pucciniomycotina</taxon>
        <taxon>Pucciniomycetes</taxon>
        <taxon>Pucciniales</taxon>
        <taxon>Sphaerophragmiaceae</taxon>
        <taxon>Austropuccinia</taxon>
    </lineage>
</organism>
<dbReference type="EMBL" id="AVOT02025498">
    <property type="protein sequence ID" value="MBW0516812.1"/>
    <property type="molecule type" value="Genomic_DNA"/>
</dbReference>
<gene>
    <name evidence="2" type="ORF">O181_056527</name>
</gene>
<name>A0A9Q3EFW5_9BASI</name>
<feature type="compositionally biased region" description="Polar residues" evidence="1">
    <location>
        <begin position="33"/>
        <end position="76"/>
    </location>
</feature>
<feature type="region of interest" description="Disordered" evidence="1">
    <location>
        <begin position="25"/>
        <end position="100"/>
    </location>
</feature>
<evidence type="ECO:0000313" key="2">
    <source>
        <dbReference type="EMBL" id="MBW0516812.1"/>
    </source>
</evidence>
<keyword evidence="3" id="KW-1185">Reference proteome</keyword>
<reference evidence="2" key="1">
    <citation type="submission" date="2021-03" db="EMBL/GenBank/DDBJ databases">
        <title>Draft genome sequence of rust myrtle Austropuccinia psidii MF-1, a brazilian biotype.</title>
        <authorList>
            <person name="Quecine M.C."/>
            <person name="Pachon D.M.R."/>
            <person name="Bonatelli M.L."/>
            <person name="Correr F.H."/>
            <person name="Franceschini L.M."/>
            <person name="Leite T.F."/>
            <person name="Margarido G.R.A."/>
            <person name="Almeida C.A."/>
            <person name="Ferrarezi J.A."/>
            <person name="Labate C.A."/>
        </authorList>
    </citation>
    <scope>NUCLEOTIDE SEQUENCE</scope>
    <source>
        <strain evidence="2">MF-1</strain>
    </source>
</reference>
<evidence type="ECO:0000256" key="1">
    <source>
        <dbReference type="SAM" id="MobiDB-lite"/>
    </source>
</evidence>
<feature type="compositionally biased region" description="Basic and acidic residues" evidence="1">
    <location>
        <begin position="77"/>
        <end position="94"/>
    </location>
</feature>
<dbReference type="AlphaFoldDB" id="A0A9Q3EFW5"/>
<proteinExistence type="predicted"/>
<evidence type="ECO:0000313" key="3">
    <source>
        <dbReference type="Proteomes" id="UP000765509"/>
    </source>
</evidence>
<protein>
    <submittedName>
        <fullName evidence="2">Uncharacterized protein</fullName>
    </submittedName>
</protein>
<comment type="caution">
    <text evidence="2">The sequence shown here is derived from an EMBL/GenBank/DDBJ whole genome shotgun (WGS) entry which is preliminary data.</text>
</comment>
<sequence>MCDITTDVTPNLLVTTYKDQPRPLFYQDDTAELPNSPTLNSNHGENSMISISETQMESHGTMEETPSQASGQQQKRQTYEEAQLHQQKLEHEWSLKQQKK</sequence>
<accession>A0A9Q3EFW5</accession>
<dbReference type="Proteomes" id="UP000765509">
    <property type="component" value="Unassembled WGS sequence"/>
</dbReference>